<dbReference type="InterPro" id="IPR012310">
    <property type="entry name" value="DNA_ligase_ATP-dep_cent"/>
</dbReference>
<proteinExistence type="predicted"/>
<dbReference type="PANTHER" id="PTHR47810">
    <property type="entry name" value="DNA LIGASE"/>
    <property type="match status" value="1"/>
</dbReference>
<dbReference type="Gene3D" id="3.30.470.30">
    <property type="entry name" value="DNA ligase/mRNA capping enzyme"/>
    <property type="match status" value="1"/>
</dbReference>
<evidence type="ECO:0000259" key="8">
    <source>
        <dbReference type="Pfam" id="PF01068"/>
    </source>
</evidence>
<evidence type="ECO:0000313" key="10">
    <source>
        <dbReference type="EMBL" id="ROZ86581.1"/>
    </source>
</evidence>
<evidence type="ECO:0000256" key="3">
    <source>
        <dbReference type="ARBA" id="ARBA00022705"/>
    </source>
</evidence>
<name>A0ABX9XM24_9PSED</name>
<evidence type="ECO:0000313" key="11">
    <source>
        <dbReference type="Proteomes" id="UP000275199"/>
    </source>
</evidence>
<dbReference type="InterPro" id="IPR029319">
    <property type="entry name" value="DNA_ligase_OB"/>
</dbReference>
<keyword evidence="3" id="KW-0235">DNA replication</keyword>
<keyword evidence="5" id="KW-0234">DNA repair</keyword>
<dbReference type="SUPFAM" id="SSF50249">
    <property type="entry name" value="Nucleic acid-binding proteins"/>
    <property type="match status" value="1"/>
</dbReference>
<dbReference type="Proteomes" id="UP000275199">
    <property type="component" value="Unassembled WGS sequence"/>
</dbReference>
<dbReference type="GO" id="GO:0016874">
    <property type="term" value="F:ligase activity"/>
    <property type="evidence" value="ECO:0007669"/>
    <property type="project" value="UniProtKB-KW"/>
</dbReference>
<dbReference type="SUPFAM" id="SSF56091">
    <property type="entry name" value="DNA ligase/mRNA capping enzyme, catalytic domain"/>
    <property type="match status" value="1"/>
</dbReference>
<dbReference type="PANTHER" id="PTHR47810:SF1">
    <property type="entry name" value="DNA LIGASE B"/>
    <property type="match status" value="1"/>
</dbReference>
<dbReference type="EMBL" id="RKKU01000004">
    <property type="protein sequence ID" value="ROZ86581.1"/>
    <property type="molecule type" value="Genomic_DNA"/>
</dbReference>
<dbReference type="Gene3D" id="2.40.50.140">
    <property type="entry name" value="Nucleic acid-binding proteins"/>
    <property type="match status" value="1"/>
</dbReference>
<dbReference type="Pfam" id="PF14743">
    <property type="entry name" value="DNA_ligase_OB_2"/>
    <property type="match status" value="1"/>
</dbReference>
<evidence type="ECO:0000256" key="7">
    <source>
        <dbReference type="SAM" id="SignalP"/>
    </source>
</evidence>
<gene>
    <name evidence="10" type="ORF">EF096_05050</name>
</gene>
<dbReference type="Pfam" id="PF01068">
    <property type="entry name" value="DNA_ligase_A_M"/>
    <property type="match status" value="1"/>
</dbReference>
<dbReference type="CDD" id="cd08041">
    <property type="entry name" value="OBF_kDNA_ligase_like"/>
    <property type="match status" value="1"/>
</dbReference>
<dbReference type="RefSeq" id="WP_123888536.1">
    <property type="nucleotide sequence ID" value="NZ_RKKU01000004.1"/>
</dbReference>
<dbReference type="Gene3D" id="3.30.1490.70">
    <property type="match status" value="1"/>
</dbReference>
<evidence type="ECO:0000256" key="6">
    <source>
        <dbReference type="ARBA" id="ARBA00034003"/>
    </source>
</evidence>
<evidence type="ECO:0000256" key="5">
    <source>
        <dbReference type="ARBA" id="ARBA00023204"/>
    </source>
</evidence>
<accession>A0ABX9XM24</accession>
<keyword evidence="4" id="KW-0227">DNA damage</keyword>
<keyword evidence="7" id="KW-0732">Signal</keyword>
<dbReference type="InterPro" id="IPR050326">
    <property type="entry name" value="NAD_dep_DNA_ligaseB"/>
</dbReference>
<evidence type="ECO:0000256" key="4">
    <source>
        <dbReference type="ARBA" id="ARBA00022763"/>
    </source>
</evidence>
<keyword evidence="11" id="KW-1185">Reference proteome</keyword>
<evidence type="ECO:0000259" key="9">
    <source>
        <dbReference type="Pfam" id="PF14743"/>
    </source>
</evidence>
<dbReference type="InterPro" id="IPR012340">
    <property type="entry name" value="NA-bd_OB-fold"/>
</dbReference>
<feature type="domain" description="DNA ligase OB-like" evidence="9">
    <location>
        <begin position="213"/>
        <end position="277"/>
    </location>
</feature>
<evidence type="ECO:0000256" key="2">
    <source>
        <dbReference type="ARBA" id="ARBA00022598"/>
    </source>
</evidence>
<feature type="signal peptide" evidence="7">
    <location>
        <begin position="1"/>
        <end position="22"/>
    </location>
</feature>
<organism evidence="10 11">
    <name type="scientific">Pseudomonas neustonica</name>
    <dbReference type="NCBI Taxonomy" id="2487346"/>
    <lineage>
        <taxon>Bacteria</taxon>
        <taxon>Pseudomonadati</taxon>
        <taxon>Pseudomonadota</taxon>
        <taxon>Gammaproteobacteria</taxon>
        <taxon>Pseudomonadales</taxon>
        <taxon>Pseudomonadaceae</taxon>
        <taxon>Pseudomonas</taxon>
    </lineage>
</organism>
<sequence length="294" mass="32204">MRTLLSLLLIVFLTYLPHAVSAGPKGHEPMLATVYSGNADVTSFWVSEKLDGVRAHWDGQALWSRGGYRIASPGWFTAGWPAMAMDGELWLGRGRFAEVSGIVRTGEPDDAHWRQVKFMVFDLPTHGGTFTQRVRAMEALPAVGGNWLQAVPQFRVASADELDARLSTLVAAGAEGLMLHHQDARYHAGRSAALLKYKPYEDAEAWVVGYTAGQGKYAGMVGALEVEDEAGRRFRLGSGLSDAERADPPPLGSWVTYRFNGLTRNGLPRFARFLRVREDRLGVTIKSADQNTGG</sequence>
<keyword evidence="2 10" id="KW-0436">Ligase</keyword>
<dbReference type="CDD" id="cd07896">
    <property type="entry name" value="Adenylation_kDNA_ligase_like"/>
    <property type="match status" value="1"/>
</dbReference>
<feature type="domain" description="ATP-dependent DNA ligase family profile" evidence="8">
    <location>
        <begin position="42"/>
        <end position="198"/>
    </location>
</feature>
<comment type="catalytic activity">
    <reaction evidence="6">
        <text>ATP + (deoxyribonucleotide)n-3'-hydroxyl + 5'-phospho-(deoxyribonucleotide)m = (deoxyribonucleotide)n+m + AMP + diphosphate.</text>
        <dbReference type="EC" id="6.5.1.1"/>
    </reaction>
</comment>
<feature type="chain" id="PRO_5045424176" evidence="7">
    <location>
        <begin position="23"/>
        <end position="294"/>
    </location>
</feature>
<dbReference type="NCBIfam" id="NF006592">
    <property type="entry name" value="PRK09125.1"/>
    <property type="match status" value="1"/>
</dbReference>
<comment type="caution">
    <text evidence="10">The sequence shown here is derived from an EMBL/GenBank/DDBJ whole genome shotgun (WGS) entry which is preliminary data.</text>
</comment>
<evidence type="ECO:0000256" key="1">
    <source>
        <dbReference type="ARBA" id="ARBA00001968"/>
    </source>
</evidence>
<protein>
    <submittedName>
        <fullName evidence="10">DNA ligase</fullName>
    </submittedName>
</protein>
<reference evidence="10 11" key="1">
    <citation type="submission" date="2018-11" db="EMBL/GenBank/DDBJ databases">
        <authorList>
            <person name="Jang G.I."/>
            <person name="Hwang C.Y."/>
        </authorList>
    </citation>
    <scope>NUCLEOTIDE SEQUENCE [LARGE SCALE GENOMIC DNA]</scope>
    <source>
        <strain evidence="10 11">SSM26</strain>
    </source>
</reference>
<comment type="cofactor">
    <cofactor evidence="1">
        <name>a divalent metal cation</name>
        <dbReference type="ChEBI" id="CHEBI:60240"/>
    </cofactor>
</comment>